<dbReference type="SUPFAM" id="SSF89550">
    <property type="entry name" value="PHP domain-like"/>
    <property type="match status" value="1"/>
</dbReference>
<evidence type="ECO:0000313" key="11">
    <source>
        <dbReference type="Proteomes" id="UP001182556"/>
    </source>
</evidence>
<dbReference type="PANTHER" id="PTHR21039">
    <property type="entry name" value="HISTIDINOL PHOSPHATASE-RELATED"/>
    <property type="match status" value="1"/>
</dbReference>
<dbReference type="NCBIfam" id="TIGR01856">
    <property type="entry name" value="hisJ_fam"/>
    <property type="match status" value="1"/>
</dbReference>
<organism evidence="10 11">
    <name type="scientific">Papiliotrema laurentii</name>
    <name type="common">Cryptococcus laurentii</name>
    <dbReference type="NCBI Taxonomy" id="5418"/>
    <lineage>
        <taxon>Eukaryota</taxon>
        <taxon>Fungi</taxon>
        <taxon>Dikarya</taxon>
        <taxon>Basidiomycota</taxon>
        <taxon>Agaricomycotina</taxon>
        <taxon>Tremellomycetes</taxon>
        <taxon>Tremellales</taxon>
        <taxon>Rhynchogastremaceae</taxon>
        <taxon>Papiliotrema</taxon>
    </lineage>
</organism>
<evidence type="ECO:0000256" key="6">
    <source>
        <dbReference type="ARBA" id="ARBA00023102"/>
    </source>
</evidence>
<name>A0AAD9FST5_PAPLA</name>
<reference evidence="10" key="1">
    <citation type="submission" date="2023-02" db="EMBL/GenBank/DDBJ databases">
        <title>Identification and recombinant expression of a fungal hydrolase from Papiliotrema laurentii that hydrolyzes apple cutin and clears colloidal polyester polyurethane.</title>
        <authorList>
            <consortium name="DOE Joint Genome Institute"/>
            <person name="Roman V.A."/>
            <person name="Bojanowski C."/>
            <person name="Crable B.R."/>
            <person name="Wagner D.N."/>
            <person name="Hung C.S."/>
            <person name="Nadeau L.J."/>
            <person name="Schratz L."/>
            <person name="Haridas S."/>
            <person name="Pangilinan J."/>
            <person name="Lipzen A."/>
            <person name="Na H."/>
            <person name="Yan M."/>
            <person name="Ng V."/>
            <person name="Grigoriev I.V."/>
            <person name="Spatafora J.W."/>
            <person name="Barlow D."/>
            <person name="Biffinger J."/>
            <person name="Kelley-Loughnane N."/>
            <person name="Varaljay V.A."/>
            <person name="Crookes-Goodson W.J."/>
        </authorList>
    </citation>
    <scope>NUCLEOTIDE SEQUENCE</scope>
    <source>
        <strain evidence="10">5307AH</strain>
    </source>
</reference>
<comment type="pathway">
    <text evidence="1 8">Amino-acid biosynthesis; L-histidine biosynthesis; L-histidine from 5-phospho-alpha-D-ribose 1-diphosphate: step 8/9.</text>
</comment>
<comment type="caution">
    <text evidence="10">The sequence shown here is derived from an EMBL/GenBank/DDBJ whole genome shotgun (WGS) entry which is preliminary data.</text>
</comment>
<feature type="domain" description="PHP" evidence="9">
    <location>
        <begin position="5"/>
        <end position="244"/>
    </location>
</feature>
<evidence type="ECO:0000256" key="5">
    <source>
        <dbReference type="ARBA" id="ARBA00022801"/>
    </source>
</evidence>
<dbReference type="InterPro" id="IPR004013">
    <property type="entry name" value="PHP_dom"/>
</dbReference>
<evidence type="ECO:0000259" key="9">
    <source>
        <dbReference type="Pfam" id="PF02811"/>
    </source>
</evidence>
<dbReference type="Gene3D" id="3.20.20.140">
    <property type="entry name" value="Metal-dependent hydrolases"/>
    <property type="match status" value="1"/>
</dbReference>
<evidence type="ECO:0000256" key="4">
    <source>
        <dbReference type="ARBA" id="ARBA00022605"/>
    </source>
</evidence>
<dbReference type="AlphaFoldDB" id="A0AAD9FST5"/>
<keyword evidence="4 8" id="KW-0028">Amino-acid biosynthesis</keyword>
<dbReference type="GO" id="GO:0004401">
    <property type="term" value="F:histidinol-phosphatase activity"/>
    <property type="evidence" value="ECO:0007669"/>
    <property type="project" value="UniProtKB-UniRule"/>
</dbReference>
<dbReference type="EC" id="3.1.3.15" evidence="3 8"/>
<evidence type="ECO:0000256" key="8">
    <source>
        <dbReference type="RuleBase" id="RU366003"/>
    </source>
</evidence>
<gene>
    <name evidence="10" type="ORF">DB88DRAFT_450953</name>
</gene>
<keyword evidence="6 8" id="KW-0368">Histidine biosynthesis</keyword>
<evidence type="ECO:0000256" key="3">
    <source>
        <dbReference type="ARBA" id="ARBA00013085"/>
    </source>
</evidence>
<dbReference type="PANTHER" id="PTHR21039:SF0">
    <property type="entry name" value="HISTIDINOL-PHOSPHATASE"/>
    <property type="match status" value="1"/>
</dbReference>
<sequence length="343" mass="38876">MPHSHHSHSGQFCRHAKDTLEQVIVEAIRQQFKVFGLSEHAPRYRLQDLFPEESDLQPADLEEAYLAFLQEAIRLRSIYSAQISLLIGLETDYITPLDLERTTALLEKQPEIDYVVGSVHHVNGVSIDFDRPTWVRAVRTVVDRKEASTMTVSPGSQTVSLPLVDDPESTPSMTDLRAFLLAYFDAQYDMLQTHQPEVIGHIDLCLLWTPEIRLGDTRLEGVWDKVVRNVEYGISYGALFEANAAAIRKGWKTSYPNPDILELILSRNGRICLSDDSHGVSYVGLNYPKMRDYLVAQGVEDVFYLVPSSASSDDDPPVGKRGRVKARRLQRWAEDAFWSKKDS</sequence>
<dbReference type="GO" id="GO:0000105">
    <property type="term" value="P:L-histidine biosynthetic process"/>
    <property type="evidence" value="ECO:0007669"/>
    <property type="project" value="UniProtKB-UniRule"/>
</dbReference>
<dbReference type="EMBL" id="JAODAN010000003">
    <property type="protein sequence ID" value="KAK1925407.1"/>
    <property type="molecule type" value="Genomic_DNA"/>
</dbReference>
<dbReference type="InterPro" id="IPR010140">
    <property type="entry name" value="Histidinol_P_phosphatase_HisJ"/>
</dbReference>
<evidence type="ECO:0000256" key="7">
    <source>
        <dbReference type="ARBA" id="ARBA00049158"/>
    </source>
</evidence>
<dbReference type="CDD" id="cd12110">
    <property type="entry name" value="PHP_HisPPase_Hisj_like"/>
    <property type="match status" value="1"/>
</dbReference>
<evidence type="ECO:0000256" key="1">
    <source>
        <dbReference type="ARBA" id="ARBA00004970"/>
    </source>
</evidence>
<keyword evidence="11" id="KW-1185">Reference proteome</keyword>
<comment type="catalytic activity">
    <reaction evidence="7 8">
        <text>L-histidinol phosphate + H2O = L-histidinol + phosphate</text>
        <dbReference type="Rhea" id="RHEA:14465"/>
        <dbReference type="ChEBI" id="CHEBI:15377"/>
        <dbReference type="ChEBI" id="CHEBI:43474"/>
        <dbReference type="ChEBI" id="CHEBI:57699"/>
        <dbReference type="ChEBI" id="CHEBI:57980"/>
        <dbReference type="EC" id="3.1.3.15"/>
    </reaction>
</comment>
<dbReference type="Proteomes" id="UP001182556">
    <property type="component" value="Unassembled WGS sequence"/>
</dbReference>
<keyword evidence="5 8" id="KW-0378">Hydrolase</keyword>
<evidence type="ECO:0000256" key="2">
    <source>
        <dbReference type="ARBA" id="ARBA00009152"/>
    </source>
</evidence>
<comment type="similarity">
    <text evidence="2 8">Belongs to the PHP hydrolase family. HisK subfamily.</text>
</comment>
<dbReference type="Pfam" id="PF02811">
    <property type="entry name" value="PHP"/>
    <property type="match status" value="1"/>
</dbReference>
<protein>
    <recommendedName>
        <fullName evidence="3 8">Histidinol-phosphatase</fullName>
        <shortName evidence="8">HolPase</shortName>
        <ecNumber evidence="3 8">3.1.3.15</ecNumber>
    </recommendedName>
</protein>
<proteinExistence type="inferred from homology"/>
<accession>A0AAD9FST5</accession>
<dbReference type="InterPro" id="IPR016195">
    <property type="entry name" value="Pol/histidinol_Pase-like"/>
</dbReference>
<evidence type="ECO:0000313" key="10">
    <source>
        <dbReference type="EMBL" id="KAK1925407.1"/>
    </source>
</evidence>
<dbReference type="GO" id="GO:0005737">
    <property type="term" value="C:cytoplasm"/>
    <property type="evidence" value="ECO:0007669"/>
    <property type="project" value="TreeGrafter"/>
</dbReference>